<dbReference type="EMBL" id="GBRH01222738">
    <property type="protein sequence ID" value="JAD75157.1"/>
    <property type="molecule type" value="Transcribed_RNA"/>
</dbReference>
<reference evidence="1" key="2">
    <citation type="journal article" date="2015" name="Data Brief">
        <title>Shoot transcriptome of the giant reed, Arundo donax.</title>
        <authorList>
            <person name="Barrero R.A."/>
            <person name="Guerrero F.D."/>
            <person name="Moolhuijzen P."/>
            <person name="Goolsby J.A."/>
            <person name="Tidwell J."/>
            <person name="Bellgard S.E."/>
            <person name="Bellgard M.I."/>
        </authorList>
    </citation>
    <scope>NUCLEOTIDE SEQUENCE</scope>
    <source>
        <tissue evidence="1">Shoot tissue taken approximately 20 cm above the soil surface</tissue>
    </source>
</reference>
<organism evidence="1">
    <name type="scientific">Arundo donax</name>
    <name type="common">Giant reed</name>
    <name type="synonym">Donax arundinaceus</name>
    <dbReference type="NCBI Taxonomy" id="35708"/>
    <lineage>
        <taxon>Eukaryota</taxon>
        <taxon>Viridiplantae</taxon>
        <taxon>Streptophyta</taxon>
        <taxon>Embryophyta</taxon>
        <taxon>Tracheophyta</taxon>
        <taxon>Spermatophyta</taxon>
        <taxon>Magnoliopsida</taxon>
        <taxon>Liliopsida</taxon>
        <taxon>Poales</taxon>
        <taxon>Poaceae</taxon>
        <taxon>PACMAD clade</taxon>
        <taxon>Arundinoideae</taxon>
        <taxon>Arundineae</taxon>
        <taxon>Arundo</taxon>
    </lineage>
</organism>
<accession>A0A0A9CUK1</accession>
<evidence type="ECO:0000313" key="1">
    <source>
        <dbReference type="EMBL" id="JAD75157.1"/>
    </source>
</evidence>
<protein>
    <submittedName>
        <fullName evidence="1">Uncharacterized protein</fullName>
    </submittedName>
</protein>
<sequence length="69" mass="7918">MKVHITLHMYSNGNRILFVMRPDVFYVHTCLRPLPLQPVLPPTSTNMGVSMATSSMYRVHCAFCSSIRY</sequence>
<name>A0A0A9CUK1_ARUDO</name>
<proteinExistence type="predicted"/>
<reference evidence="1" key="1">
    <citation type="submission" date="2014-09" db="EMBL/GenBank/DDBJ databases">
        <authorList>
            <person name="Magalhaes I.L.F."/>
            <person name="Oliveira U."/>
            <person name="Santos F.R."/>
            <person name="Vidigal T.H.D.A."/>
            <person name="Brescovit A.D."/>
            <person name="Santos A.J."/>
        </authorList>
    </citation>
    <scope>NUCLEOTIDE SEQUENCE</scope>
    <source>
        <tissue evidence="1">Shoot tissue taken approximately 20 cm above the soil surface</tissue>
    </source>
</reference>
<dbReference type="AlphaFoldDB" id="A0A0A9CUK1"/>